<protein>
    <recommendedName>
        <fullName evidence="3">SMI1 / KNR4 family protein</fullName>
    </recommendedName>
</protein>
<reference evidence="1 2" key="1">
    <citation type="submission" date="2019-02" db="EMBL/GenBank/DDBJ databases">
        <title>Deep-cultivation of Planctomycetes and their phenomic and genomic characterization uncovers novel biology.</title>
        <authorList>
            <person name="Wiegand S."/>
            <person name="Jogler M."/>
            <person name="Boedeker C."/>
            <person name="Pinto D."/>
            <person name="Vollmers J."/>
            <person name="Rivas-Marin E."/>
            <person name="Kohn T."/>
            <person name="Peeters S.H."/>
            <person name="Heuer A."/>
            <person name="Rast P."/>
            <person name="Oberbeckmann S."/>
            <person name="Bunk B."/>
            <person name="Jeske O."/>
            <person name="Meyerdierks A."/>
            <person name="Storesund J.E."/>
            <person name="Kallscheuer N."/>
            <person name="Luecker S."/>
            <person name="Lage O.M."/>
            <person name="Pohl T."/>
            <person name="Merkel B.J."/>
            <person name="Hornburger P."/>
            <person name="Mueller R.-W."/>
            <person name="Bruemmer F."/>
            <person name="Labrenz M."/>
            <person name="Spormann A.M."/>
            <person name="Op den Camp H."/>
            <person name="Overmann J."/>
            <person name="Amann R."/>
            <person name="Jetten M.S.M."/>
            <person name="Mascher T."/>
            <person name="Medema M.H."/>
            <person name="Devos D.P."/>
            <person name="Kaster A.-K."/>
            <person name="Ovreas L."/>
            <person name="Rohde M."/>
            <person name="Galperin M.Y."/>
            <person name="Jogler C."/>
        </authorList>
    </citation>
    <scope>NUCLEOTIDE SEQUENCE [LARGE SCALE GENOMIC DNA]</scope>
    <source>
        <strain evidence="1 2">Pan241w</strain>
    </source>
</reference>
<evidence type="ECO:0000313" key="1">
    <source>
        <dbReference type="EMBL" id="QDT40364.1"/>
    </source>
</evidence>
<dbReference type="KEGG" id="gaz:Pan241w_04200"/>
<keyword evidence="2" id="KW-1185">Reference proteome</keyword>
<accession>A0A517R8Z2</accession>
<dbReference type="OrthoDB" id="5572373at2"/>
<dbReference type="InterPro" id="IPR037883">
    <property type="entry name" value="Knr4/Smi1-like_sf"/>
</dbReference>
<evidence type="ECO:0008006" key="3">
    <source>
        <dbReference type="Google" id="ProtNLM"/>
    </source>
</evidence>
<sequence length="185" mass="21761">MSIDYINEITKLVPPPNQPIHSLSKQNYIDKIPDDFQRFLSVYGSGEFWCKGKGAILTPLNIADPSYTNNLDFYNEIISDFKDAEGDEYIPYEIYPQKGGIFLWGFSDSRVFYFWLSKKDDPNDWEVLTVYDYGIFAEFQMSTTKFLYYLFAGKLDYSQFGWSSSDNYKIDSKDVYFKPLEHQKF</sequence>
<dbReference type="AlphaFoldDB" id="A0A517R8Z2"/>
<dbReference type="Proteomes" id="UP000317171">
    <property type="component" value="Chromosome"/>
</dbReference>
<dbReference type="EMBL" id="CP036269">
    <property type="protein sequence ID" value="QDT40364.1"/>
    <property type="molecule type" value="Genomic_DNA"/>
</dbReference>
<organism evidence="1 2">
    <name type="scientific">Gimesia alba</name>
    <dbReference type="NCBI Taxonomy" id="2527973"/>
    <lineage>
        <taxon>Bacteria</taxon>
        <taxon>Pseudomonadati</taxon>
        <taxon>Planctomycetota</taxon>
        <taxon>Planctomycetia</taxon>
        <taxon>Planctomycetales</taxon>
        <taxon>Planctomycetaceae</taxon>
        <taxon>Gimesia</taxon>
    </lineage>
</organism>
<proteinExistence type="predicted"/>
<gene>
    <name evidence="1" type="ORF">Pan241w_04200</name>
</gene>
<name>A0A517R8Z2_9PLAN</name>
<dbReference type="RefSeq" id="WP_145210174.1">
    <property type="nucleotide sequence ID" value="NZ_CP036269.1"/>
</dbReference>
<dbReference type="SUPFAM" id="SSF160631">
    <property type="entry name" value="SMI1/KNR4-like"/>
    <property type="match status" value="1"/>
</dbReference>
<evidence type="ECO:0000313" key="2">
    <source>
        <dbReference type="Proteomes" id="UP000317171"/>
    </source>
</evidence>